<evidence type="ECO:0000256" key="1">
    <source>
        <dbReference type="ARBA" id="ARBA00006401"/>
    </source>
</evidence>
<dbReference type="EMBL" id="JACHJS010000001">
    <property type="protein sequence ID" value="MBB4964753.1"/>
    <property type="molecule type" value="Genomic_DNA"/>
</dbReference>
<name>A0A7W7T1B8_9PSEU</name>
<dbReference type="Gene3D" id="2.40.30.10">
    <property type="entry name" value="Translation factors"/>
    <property type="match status" value="1"/>
</dbReference>
<comment type="similarity">
    <text evidence="10">Belongs to the globin family.</text>
</comment>
<dbReference type="GO" id="GO:0046210">
    <property type="term" value="P:nitric oxide catabolic process"/>
    <property type="evidence" value="ECO:0007669"/>
    <property type="project" value="TreeGrafter"/>
</dbReference>
<dbReference type="Pfam" id="PF00042">
    <property type="entry name" value="Globin"/>
    <property type="match status" value="1"/>
</dbReference>
<keyword evidence="6" id="KW-0408">Iron</keyword>
<dbReference type="SUPFAM" id="SSF63380">
    <property type="entry name" value="Riboflavin synthase domain-like"/>
    <property type="match status" value="1"/>
</dbReference>
<dbReference type="InterPro" id="IPR039261">
    <property type="entry name" value="FNR_nucleotide-bd"/>
</dbReference>
<dbReference type="GO" id="GO:0071949">
    <property type="term" value="F:FAD binding"/>
    <property type="evidence" value="ECO:0007669"/>
    <property type="project" value="TreeGrafter"/>
</dbReference>
<dbReference type="GO" id="GO:0020037">
    <property type="term" value="F:heme binding"/>
    <property type="evidence" value="ECO:0007669"/>
    <property type="project" value="InterPro"/>
</dbReference>
<keyword evidence="7" id="KW-0520">NAD</keyword>
<dbReference type="Gene3D" id="1.10.490.10">
    <property type="entry name" value="Globins"/>
    <property type="match status" value="1"/>
</dbReference>
<dbReference type="CDD" id="cd06184">
    <property type="entry name" value="flavohem_like_fad_nad_binding"/>
    <property type="match status" value="1"/>
</dbReference>
<feature type="domain" description="Globin" evidence="11">
    <location>
        <begin position="1"/>
        <end position="139"/>
    </location>
</feature>
<gene>
    <name evidence="13" type="ORF">F4559_002112</name>
</gene>
<keyword evidence="13" id="KW-0223">Dioxygenase</keyword>
<dbReference type="GO" id="GO:0008941">
    <property type="term" value="F:nitric oxide dioxygenase NAD(P)H activity"/>
    <property type="evidence" value="ECO:0007669"/>
    <property type="project" value="UniProtKB-EC"/>
</dbReference>
<dbReference type="SUPFAM" id="SSF46458">
    <property type="entry name" value="Globin-like"/>
    <property type="match status" value="1"/>
</dbReference>
<dbReference type="PANTHER" id="PTHR43396">
    <property type="entry name" value="FLAVOHEMOPROTEIN"/>
    <property type="match status" value="1"/>
</dbReference>
<evidence type="ECO:0000259" key="12">
    <source>
        <dbReference type="PROSITE" id="PS51384"/>
    </source>
</evidence>
<organism evidence="13 14">
    <name type="scientific">Saccharothrix violaceirubra</name>
    <dbReference type="NCBI Taxonomy" id="413306"/>
    <lineage>
        <taxon>Bacteria</taxon>
        <taxon>Bacillati</taxon>
        <taxon>Actinomycetota</taxon>
        <taxon>Actinomycetes</taxon>
        <taxon>Pseudonocardiales</taxon>
        <taxon>Pseudonocardiaceae</taxon>
        <taxon>Saccharothrix</taxon>
    </lineage>
</organism>
<keyword evidence="3 10" id="KW-0349">Heme</keyword>
<keyword evidence="14" id="KW-1185">Reference proteome</keyword>
<dbReference type="PANTHER" id="PTHR43396:SF3">
    <property type="entry name" value="FLAVOHEMOPROTEIN"/>
    <property type="match status" value="1"/>
</dbReference>
<dbReference type="GO" id="GO:0046872">
    <property type="term" value="F:metal ion binding"/>
    <property type="evidence" value="ECO:0007669"/>
    <property type="project" value="UniProtKB-KW"/>
</dbReference>
<proteinExistence type="inferred from homology"/>
<evidence type="ECO:0000256" key="4">
    <source>
        <dbReference type="ARBA" id="ARBA00022621"/>
    </source>
</evidence>
<dbReference type="PROSITE" id="PS01033">
    <property type="entry name" value="GLOBIN"/>
    <property type="match status" value="1"/>
</dbReference>
<dbReference type="InterPro" id="IPR000971">
    <property type="entry name" value="Globin"/>
</dbReference>
<evidence type="ECO:0000256" key="2">
    <source>
        <dbReference type="ARBA" id="ARBA00012229"/>
    </source>
</evidence>
<keyword evidence="13" id="KW-0560">Oxidoreductase</keyword>
<dbReference type="RefSeq" id="WP_184667980.1">
    <property type="nucleotide sequence ID" value="NZ_BAABAI010000015.1"/>
</dbReference>
<evidence type="ECO:0000256" key="7">
    <source>
        <dbReference type="ARBA" id="ARBA00023027"/>
    </source>
</evidence>
<comment type="similarity">
    <text evidence="1">In the C-terminal section; belongs to the flavoprotein pyridine nucleotide cytochrome reductase family.</text>
</comment>
<dbReference type="PRINTS" id="PR00409">
    <property type="entry name" value="PHDIOXRDTASE"/>
</dbReference>
<evidence type="ECO:0000256" key="6">
    <source>
        <dbReference type="ARBA" id="ARBA00023004"/>
    </source>
</evidence>
<evidence type="ECO:0000256" key="8">
    <source>
        <dbReference type="ARBA" id="ARBA00048649"/>
    </source>
</evidence>
<keyword evidence="4 10" id="KW-0561">Oxygen transport</keyword>
<protein>
    <recommendedName>
        <fullName evidence="2">nitric oxide dioxygenase</fullName>
        <ecNumber evidence="2">1.14.12.17</ecNumber>
    </recommendedName>
</protein>
<dbReference type="GO" id="GO:0051537">
    <property type="term" value="F:2 iron, 2 sulfur cluster binding"/>
    <property type="evidence" value="ECO:0007669"/>
    <property type="project" value="UniProtKB-KW"/>
</dbReference>
<comment type="catalytic activity">
    <reaction evidence="8">
        <text>2 nitric oxide + NADH + 2 O2 = 2 nitrate + NAD(+) + H(+)</text>
        <dbReference type="Rhea" id="RHEA:19469"/>
        <dbReference type="ChEBI" id="CHEBI:15378"/>
        <dbReference type="ChEBI" id="CHEBI:15379"/>
        <dbReference type="ChEBI" id="CHEBI:16480"/>
        <dbReference type="ChEBI" id="CHEBI:17632"/>
        <dbReference type="ChEBI" id="CHEBI:57540"/>
        <dbReference type="ChEBI" id="CHEBI:57945"/>
        <dbReference type="EC" id="1.14.12.17"/>
    </reaction>
</comment>
<sequence length="385" mass="41095">MLSESSAAIVRATLPVVRAHAEEITGEFYGSLFAAHPALLNLFNRGNQASRKQRAALASAVVAYAEHLVGEGVDYAPIEDRIVHKHVSLGIGAQLYPVVGRFLLAAVGKVLGDAVTAEVAAAWDEVYWLLACTLIAAEARRYAELGVGTDVWRSYRVVDRVEEAEDVTSFAFAPVDGGPLPDFAPGQYVSVLVDLPDGGTQPRQYTLSRGPGRDTLRITVRRVRAIDGAPDGVVSTLLHDDLAPGDVVRLGPPSGENTLRGTGPLVLISAGIGITPTAAIVDHLSRTDPDRPVVVAHVERKPDRHALRGEIEGSALTNLETLTWYGRESFDAAGIPFPDGASAYLCGPLEFMRDVRAALLSRGVDPAAIHYEVFGPGMLDSRVRA</sequence>
<comment type="caution">
    <text evidence="13">The sequence shown here is derived from an EMBL/GenBank/DDBJ whole genome shotgun (WGS) entry which is preliminary data.</text>
</comment>
<evidence type="ECO:0000256" key="3">
    <source>
        <dbReference type="ARBA" id="ARBA00022617"/>
    </source>
</evidence>
<dbReference type="InterPro" id="IPR012292">
    <property type="entry name" value="Globin/Proto"/>
</dbReference>
<accession>A0A7W7T1B8</accession>
<dbReference type="GO" id="GO:0071500">
    <property type="term" value="P:cellular response to nitrosative stress"/>
    <property type="evidence" value="ECO:0007669"/>
    <property type="project" value="TreeGrafter"/>
</dbReference>
<dbReference type="SUPFAM" id="SSF52343">
    <property type="entry name" value="Ferredoxin reductase-like, C-terminal NADP-linked domain"/>
    <property type="match status" value="1"/>
</dbReference>
<evidence type="ECO:0000313" key="13">
    <source>
        <dbReference type="EMBL" id="MBB4964753.1"/>
    </source>
</evidence>
<evidence type="ECO:0000256" key="9">
    <source>
        <dbReference type="ARBA" id="ARBA00049433"/>
    </source>
</evidence>
<evidence type="ECO:0000313" key="14">
    <source>
        <dbReference type="Proteomes" id="UP000542674"/>
    </source>
</evidence>
<dbReference type="InterPro" id="IPR009050">
    <property type="entry name" value="Globin-like_sf"/>
</dbReference>
<dbReference type="GO" id="GO:0019825">
    <property type="term" value="F:oxygen binding"/>
    <property type="evidence" value="ECO:0007669"/>
    <property type="project" value="InterPro"/>
</dbReference>
<feature type="domain" description="FAD-binding FR-type" evidence="12">
    <location>
        <begin position="150"/>
        <end position="260"/>
    </location>
</feature>
<evidence type="ECO:0000259" key="11">
    <source>
        <dbReference type="PROSITE" id="PS01033"/>
    </source>
</evidence>
<keyword evidence="5" id="KW-0479">Metal-binding</keyword>
<comment type="catalytic activity">
    <reaction evidence="9">
        <text>2 nitric oxide + NADPH + 2 O2 = 2 nitrate + NADP(+) + H(+)</text>
        <dbReference type="Rhea" id="RHEA:19465"/>
        <dbReference type="ChEBI" id="CHEBI:15378"/>
        <dbReference type="ChEBI" id="CHEBI:15379"/>
        <dbReference type="ChEBI" id="CHEBI:16480"/>
        <dbReference type="ChEBI" id="CHEBI:17632"/>
        <dbReference type="ChEBI" id="CHEBI:57783"/>
        <dbReference type="ChEBI" id="CHEBI:58349"/>
        <dbReference type="EC" id="1.14.12.17"/>
    </reaction>
</comment>
<dbReference type="EC" id="1.14.12.17" evidence="2"/>
<dbReference type="InterPro" id="IPR017938">
    <property type="entry name" value="Riboflavin_synthase-like_b-brl"/>
</dbReference>
<evidence type="ECO:0000256" key="5">
    <source>
        <dbReference type="ARBA" id="ARBA00022723"/>
    </source>
</evidence>
<evidence type="ECO:0000256" key="10">
    <source>
        <dbReference type="RuleBase" id="RU000356"/>
    </source>
</evidence>
<dbReference type="PROSITE" id="PS51384">
    <property type="entry name" value="FAD_FR"/>
    <property type="match status" value="1"/>
</dbReference>
<keyword evidence="10" id="KW-0813">Transport</keyword>
<dbReference type="AlphaFoldDB" id="A0A7W7T1B8"/>
<dbReference type="GO" id="GO:0005344">
    <property type="term" value="F:oxygen carrier activity"/>
    <property type="evidence" value="ECO:0007669"/>
    <property type="project" value="UniProtKB-KW"/>
</dbReference>
<dbReference type="Gene3D" id="3.40.50.80">
    <property type="entry name" value="Nucleotide-binding domain of ferredoxin-NADP reductase (FNR) module"/>
    <property type="match status" value="1"/>
</dbReference>
<dbReference type="Proteomes" id="UP000542674">
    <property type="component" value="Unassembled WGS sequence"/>
</dbReference>
<dbReference type="InterPro" id="IPR017927">
    <property type="entry name" value="FAD-bd_FR_type"/>
</dbReference>
<reference evidence="13 14" key="1">
    <citation type="submission" date="2020-08" db="EMBL/GenBank/DDBJ databases">
        <title>Sequencing the genomes of 1000 actinobacteria strains.</title>
        <authorList>
            <person name="Klenk H.-P."/>
        </authorList>
    </citation>
    <scope>NUCLEOTIDE SEQUENCE [LARGE SCALE GENOMIC DNA]</scope>
    <source>
        <strain evidence="13 14">DSM 45084</strain>
    </source>
</reference>